<dbReference type="GO" id="GO:0050998">
    <property type="term" value="F:nitric-oxide synthase binding"/>
    <property type="evidence" value="ECO:0007669"/>
    <property type="project" value="TreeGrafter"/>
</dbReference>
<proteinExistence type="predicted"/>
<dbReference type="AlphaFoldDB" id="A0AAV1K189"/>
<evidence type="ECO:0000256" key="2">
    <source>
        <dbReference type="SAM" id="MobiDB-lite"/>
    </source>
</evidence>
<dbReference type="InterPro" id="IPR051133">
    <property type="entry name" value="Adapter_Engulfment-Domain"/>
</dbReference>
<feature type="region of interest" description="Disordered" evidence="2">
    <location>
        <begin position="92"/>
        <end position="139"/>
    </location>
</feature>
<keyword evidence="4" id="KW-1185">Reference proteome</keyword>
<evidence type="ECO:0000313" key="4">
    <source>
        <dbReference type="Proteomes" id="UP001497472"/>
    </source>
</evidence>
<feature type="compositionally biased region" description="Basic and acidic residues" evidence="2">
    <location>
        <begin position="111"/>
        <end position="139"/>
    </location>
</feature>
<keyword evidence="1" id="KW-0175">Coiled coil</keyword>
<feature type="compositionally biased region" description="Polar residues" evidence="2">
    <location>
        <begin position="299"/>
        <end position="314"/>
    </location>
</feature>
<feature type="compositionally biased region" description="Basic and acidic residues" evidence="2">
    <location>
        <begin position="315"/>
        <end position="326"/>
    </location>
</feature>
<feature type="region of interest" description="Disordered" evidence="2">
    <location>
        <begin position="597"/>
        <end position="641"/>
    </location>
</feature>
<name>A0AAV1K189_9NEOP</name>
<dbReference type="Gene3D" id="2.30.29.30">
    <property type="entry name" value="Pleckstrin-homology domain (PH domain)/Phosphotyrosine-binding domain (PTB)"/>
    <property type="match status" value="1"/>
</dbReference>
<feature type="compositionally biased region" description="Low complexity" evidence="2">
    <location>
        <begin position="624"/>
        <end position="633"/>
    </location>
</feature>
<sequence>MIKIFLLPMSMSCSRVISEVGILLCLFVVGTRGRPRSVHRAEDHGTPRLQHRAFTTCAPIMANEDKRKNEHTLKHLPAEVLHKARNTLFSIGALKSKDRQKKDTKSKKERLKSSRSEPEFDDRKVKHRSRIDDFPREYRPRPLSVGAKRYEDEYHSNSVPKDVLHRRFDSNDEIYVHSRLVLPMDKPDANHDERPRKKLSFREPEIVGGSATLGRSSKLMGVNSLTRRNRASIRNEHSSLEGIDSDLESQAMRIVRTVGQAFEVCHKMQTPDQPVASTSSAADEQVSVHASEAGTSKVTVTDCASQTAPSTSKDGNNHVEVTRPKTLDLLPPPPKKESKRAQAKVPSINLPDLPECITKVEISSMPEGDVATPLTAQHQLQLLKERLEQQAQQTRAAVAQLMLLRDQLAAEQAARCEAQARTHQLLVHNKELLEHISALVSHLQEREKGSSPISARQLNLIPQARSSGSLDTFKDEGSVCNGDSPKSEDLIFSLAPGKSNGKDNSNMRFSTYCLTPTSPEKRNVPSSAPNFGSMSNEQIQNYLIAKFQDMAFGDEDAKSNNNQHFYQNCNAFPNIPPLTNHYSNSDLSSLLNHQVYNQSSKSSDEQGAMAQAMSVGHSQNSLYSTSQASTSKDSSPDALSSDDGMAFIMPLSHNGTLTATGDDGRVRLIVPVSPSESTSDIAEALPEKEKFGATLKVPGAEAPAAPITRTTSEKVPNRSEMMTALRSQWTRHTTKAEITTEHKPTRLVAETNAIHRLSHAERQSDPKKAQYAANEIGRKVARMAIRTVRSVLKLTNALSSSAKIDRWFSLLPTAATLSRPESGFVSGVEDTDTALAEARSLLLQMGVKKKRRLLPRFTRRKILANKHTVL</sequence>
<evidence type="ECO:0000313" key="3">
    <source>
        <dbReference type="EMBL" id="CAK1554825.1"/>
    </source>
</evidence>
<dbReference type="PANTHER" id="PTHR11232:SF17">
    <property type="entry name" value="CAPON-LIKE PROTEIN"/>
    <property type="match status" value="1"/>
</dbReference>
<protein>
    <submittedName>
        <fullName evidence="3">Uncharacterized protein</fullName>
    </submittedName>
</protein>
<reference evidence="3 4" key="1">
    <citation type="submission" date="2023-11" db="EMBL/GenBank/DDBJ databases">
        <authorList>
            <person name="Okamura Y."/>
        </authorList>
    </citation>
    <scope>NUCLEOTIDE SEQUENCE [LARGE SCALE GENOMIC DNA]</scope>
</reference>
<dbReference type="EMBL" id="CAVLEF010000279">
    <property type="protein sequence ID" value="CAK1554825.1"/>
    <property type="molecule type" value="Genomic_DNA"/>
</dbReference>
<dbReference type="InterPro" id="IPR011993">
    <property type="entry name" value="PH-like_dom_sf"/>
</dbReference>
<accession>A0AAV1K189</accession>
<dbReference type="PANTHER" id="PTHR11232">
    <property type="entry name" value="PHOSPHOTYROSINE INTERACTION DOMAIN-CONTAINING FAMILY MEMBER"/>
    <property type="match status" value="1"/>
</dbReference>
<dbReference type="Proteomes" id="UP001497472">
    <property type="component" value="Unassembled WGS sequence"/>
</dbReference>
<evidence type="ECO:0000256" key="1">
    <source>
        <dbReference type="SAM" id="Coils"/>
    </source>
</evidence>
<organism evidence="3 4">
    <name type="scientific">Leptosia nina</name>
    <dbReference type="NCBI Taxonomy" id="320188"/>
    <lineage>
        <taxon>Eukaryota</taxon>
        <taxon>Metazoa</taxon>
        <taxon>Ecdysozoa</taxon>
        <taxon>Arthropoda</taxon>
        <taxon>Hexapoda</taxon>
        <taxon>Insecta</taxon>
        <taxon>Pterygota</taxon>
        <taxon>Neoptera</taxon>
        <taxon>Endopterygota</taxon>
        <taxon>Lepidoptera</taxon>
        <taxon>Glossata</taxon>
        <taxon>Ditrysia</taxon>
        <taxon>Papilionoidea</taxon>
        <taxon>Pieridae</taxon>
        <taxon>Pierinae</taxon>
        <taxon>Leptosia</taxon>
    </lineage>
</organism>
<feature type="region of interest" description="Disordered" evidence="2">
    <location>
        <begin position="299"/>
        <end position="345"/>
    </location>
</feature>
<feature type="coiled-coil region" evidence="1">
    <location>
        <begin position="377"/>
        <end position="404"/>
    </location>
</feature>
<comment type="caution">
    <text evidence="3">The sequence shown here is derived from an EMBL/GenBank/DDBJ whole genome shotgun (WGS) entry which is preliminary data.</text>
</comment>
<gene>
    <name evidence="3" type="ORF">LNINA_LOCUS13686</name>
</gene>